<dbReference type="Pfam" id="PF13401">
    <property type="entry name" value="AAA_22"/>
    <property type="match status" value="1"/>
</dbReference>
<feature type="region of interest" description="Disordered" evidence="1">
    <location>
        <begin position="1"/>
        <end position="24"/>
    </location>
</feature>
<reference evidence="3" key="2">
    <citation type="submission" date="2020-09" db="EMBL/GenBank/DDBJ databases">
        <authorList>
            <person name="Sun Q."/>
            <person name="Ohkuma M."/>
        </authorList>
    </citation>
    <scope>NUCLEOTIDE SEQUENCE</scope>
    <source>
        <strain evidence="3">JCM 4518</strain>
    </source>
</reference>
<proteinExistence type="predicted"/>
<sequence>MVKRPSIGDEELRDLVDGPDQLRPPAPEWCDTLTNWRASVDRVLDPPDLADCAPLGTEVSPDDPRFVFHGSMRPVETPAIKTARLVVKRQLYANAKRTSGRLGVIIQGPSGTGKTSLMRYVGRDLEVRLNNRYGRNDDRIPVVALSVPDKGRGGTRNWSGAFARFLGLEGSLGSDPTDSICYVMRHCHTQLVLIDGIHRLQHGADVKQTFAYLEHISDETGATFVYCGRNSRAIVDPYLRDSETPRDKNEDPWGDHPVLMTSRLGYDQEGKDRFRRIVNEFDKDLRLYHHHAGDLTGLSPVLHVRSKGYLRALSQLICQAAQHAMLSGEERISEELLDTLTVGRVINI</sequence>
<dbReference type="Proteomes" id="UP000644020">
    <property type="component" value="Unassembled WGS sequence"/>
</dbReference>
<dbReference type="EMBL" id="BMUL01000025">
    <property type="protein sequence ID" value="GHB09124.1"/>
    <property type="molecule type" value="Genomic_DNA"/>
</dbReference>
<reference evidence="3" key="1">
    <citation type="journal article" date="2014" name="Int. J. Syst. Evol. Microbiol.">
        <title>Complete genome sequence of Corynebacterium casei LMG S-19264T (=DSM 44701T), isolated from a smear-ripened cheese.</title>
        <authorList>
            <consortium name="US DOE Joint Genome Institute (JGI-PGF)"/>
            <person name="Walter F."/>
            <person name="Albersmeier A."/>
            <person name="Kalinowski J."/>
            <person name="Ruckert C."/>
        </authorList>
    </citation>
    <scope>NUCLEOTIDE SEQUENCE</scope>
    <source>
        <strain evidence="3">JCM 4518</strain>
    </source>
</reference>
<evidence type="ECO:0000256" key="1">
    <source>
        <dbReference type="SAM" id="MobiDB-lite"/>
    </source>
</evidence>
<dbReference type="InterPro" id="IPR049945">
    <property type="entry name" value="AAA_22"/>
</dbReference>
<keyword evidence="4" id="KW-1185">Reference proteome</keyword>
<dbReference type="AlphaFoldDB" id="A0A918WD66"/>
<feature type="domain" description="ORC1/DEAH AAA+ ATPase" evidence="2">
    <location>
        <begin position="100"/>
        <end position="230"/>
    </location>
</feature>
<accession>A0A918WD66</accession>
<dbReference type="SUPFAM" id="SSF52540">
    <property type="entry name" value="P-loop containing nucleoside triphosphate hydrolases"/>
    <property type="match status" value="1"/>
</dbReference>
<dbReference type="InterPro" id="IPR027417">
    <property type="entry name" value="P-loop_NTPase"/>
</dbReference>
<evidence type="ECO:0000313" key="4">
    <source>
        <dbReference type="Proteomes" id="UP000644020"/>
    </source>
</evidence>
<name>A0A918WD66_9ACTN</name>
<dbReference type="GO" id="GO:0016887">
    <property type="term" value="F:ATP hydrolysis activity"/>
    <property type="evidence" value="ECO:0007669"/>
    <property type="project" value="InterPro"/>
</dbReference>
<protein>
    <recommendedName>
        <fullName evidence="2">ORC1/DEAH AAA+ ATPase domain-containing protein</fullName>
    </recommendedName>
</protein>
<organism evidence="3 4">
    <name type="scientific">Streptomyces termitum</name>
    <dbReference type="NCBI Taxonomy" id="67368"/>
    <lineage>
        <taxon>Bacteria</taxon>
        <taxon>Bacillati</taxon>
        <taxon>Actinomycetota</taxon>
        <taxon>Actinomycetes</taxon>
        <taxon>Kitasatosporales</taxon>
        <taxon>Streptomycetaceae</taxon>
        <taxon>Streptomyces</taxon>
    </lineage>
</organism>
<comment type="caution">
    <text evidence="3">The sequence shown here is derived from an EMBL/GenBank/DDBJ whole genome shotgun (WGS) entry which is preliminary data.</text>
</comment>
<evidence type="ECO:0000313" key="3">
    <source>
        <dbReference type="EMBL" id="GHB09124.1"/>
    </source>
</evidence>
<gene>
    <name evidence="3" type="ORF">GCM10010305_60080</name>
</gene>
<evidence type="ECO:0000259" key="2">
    <source>
        <dbReference type="Pfam" id="PF13401"/>
    </source>
</evidence>
<dbReference type="Gene3D" id="3.40.50.300">
    <property type="entry name" value="P-loop containing nucleotide triphosphate hydrolases"/>
    <property type="match status" value="1"/>
</dbReference>
<dbReference type="RefSeq" id="WP_189983172.1">
    <property type="nucleotide sequence ID" value="NZ_BMUL01000025.1"/>
</dbReference>